<reference evidence="2" key="2">
    <citation type="submission" date="2023-04" db="EMBL/GenBank/DDBJ databases">
        <authorList>
            <person name="Bruccoleri R.E."/>
            <person name="Oakeley E.J."/>
            <person name="Faust A.-M."/>
            <person name="Dessus-Babus S."/>
            <person name="Altorfer M."/>
            <person name="Burckhardt D."/>
            <person name="Oertli M."/>
            <person name="Naumann U."/>
            <person name="Petersen F."/>
            <person name="Wong J."/>
        </authorList>
    </citation>
    <scope>NUCLEOTIDE SEQUENCE</scope>
    <source>
        <strain evidence="2">GSM-AAB239-AS_SAM_17_03QT</strain>
        <tissue evidence="2">Leaf</tissue>
    </source>
</reference>
<organism evidence="2 3">
    <name type="scientific">Iris pallida</name>
    <name type="common">Sweet iris</name>
    <dbReference type="NCBI Taxonomy" id="29817"/>
    <lineage>
        <taxon>Eukaryota</taxon>
        <taxon>Viridiplantae</taxon>
        <taxon>Streptophyta</taxon>
        <taxon>Embryophyta</taxon>
        <taxon>Tracheophyta</taxon>
        <taxon>Spermatophyta</taxon>
        <taxon>Magnoliopsida</taxon>
        <taxon>Liliopsida</taxon>
        <taxon>Asparagales</taxon>
        <taxon>Iridaceae</taxon>
        <taxon>Iridoideae</taxon>
        <taxon>Irideae</taxon>
        <taxon>Iris</taxon>
    </lineage>
</organism>
<feature type="compositionally biased region" description="Basic and acidic residues" evidence="1">
    <location>
        <begin position="96"/>
        <end position="111"/>
    </location>
</feature>
<evidence type="ECO:0000313" key="3">
    <source>
        <dbReference type="Proteomes" id="UP001140949"/>
    </source>
</evidence>
<sequence>MATASTTTKEDLGRPSHPGGPSPSRRRREAGTDNEAYRLPRHLPRPHRSGDGTGGRRRGRVAGDHSRAMERVQLCGFRDALLSIYSGDGHSFVAQEDTRPGSRGQEGHGKDAQAAVLGRTLARWILPCSR</sequence>
<feature type="region of interest" description="Disordered" evidence="1">
    <location>
        <begin position="93"/>
        <end position="112"/>
    </location>
</feature>
<accession>A0AAX6IAJ1</accession>
<dbReference type="AlphaFoldDB" id="A0AAX6IAJ1"/>
<protein>
    <submittedName>
        <fullName evidence="2">Heparan-alpha-glucosaminide N-acetyltransferase</fullName>
    </submittedName>
</protein>
<feature type="region of interest" description="Disordered" evidence="1">
    <location>
        <begin position="1"/>
        <end position="65"/>
    </location>
</feature>
<reference evidence="2" key="1">
    <citation type="journal article" date="2023" name="GigaByte">
        <title>Genome assembly of the bearded iris, Iris pallida Lam.</title>
        <authorList>
            <person name="Bruccoleri R.E."/>
            <person name="Oakeley E.J."/>
            <person name="Faust A.M.E."/>
            <person name="Altorfer M."/>
            <person name="Dessus-Babus S."/>
            <person name="Burckhardt D."/>
            <person name="Oertli M."/>
            <person name="Naumann U."/>
            <person name="Petersen F."/>
            <person name="Wong J."/>
        </authorList>
    </citation>
    <scope>NUCLEOTIDE SEQUENCE</scope>
    <source>
        <strain evidence="2">GSM-AAB239-AS_SAM_17_03QT</strain>
    </source>
</reference>
<proteinExistence type="predicted"/>
<name>A0AAX6IAJ1_IRIPA</name>
<gene>
    <name evidence="2" type="ORF">M6B38_268480</name>
</gene>
<keyword evidence="3" id="KW-1185">Reference proteome</keyword>
<dbReference type="EMBL" id="JANAVB010003313">
    <property type="protein sequence ID" value="KAJ6850031.1"/>
    <property type="molecule type" value="Genomic_DNA"/>
</dbReference>
<evidence type="ECO:0000256" key="1">
    <source>
        <dbReference type="SAM" id="MobiDB-lite"/>
    </source>
</evidence>
<dbReference type="Proteomes" id="UP001140949">
    <property type="component" value="Unassembled WGS sequence"/>
</dbReference>
<feature type="compositionally biased region" description="Basic and acidic residues" evidence="1">
    <location>
        <begin position="29"/>
        <end position="38"/>
    </location>
</feature>
<comment type="caution">
    <text evidence="2">The sequence shown here is derived from an EMBL/GenBank/DDBJ whole genome shotgun (WGS) entry which is preliminary data.</text>
</comment>
<evidence type="ECO:0000313" key="2">
    <source>
        <dbReference type="EMBL" id="KAJ6850031.1"/>
    </source>
</evidence>